<reference evidence="3" key="1">
    <citation type="submission" date="2025-08" db="UniProtKB">
        <authorList>
            <consortium name="RefSeq"/>
        </authorList>
    </citation>
    <scope>IDENTIFICATION</scope>
</reference>
<dbReference type="KEGG" id="char:105899412"/>
<accession>A0A6P8F4Z8</accession>
<gene>
    <name evidence="3" type="primary">LOC105899412</name>
</gene>
<feature type="region of interest" description="Disordered" evidence="1">
    <location>
        <begin position="69"/>
        <end position="118"/>
    </location>
</feature>
<dbReference type="AlphaFoldDB" id="A0A6P8F4Z8"/>
<organism evidence="2 3">
    <name type="scientific">Clupea harengus</name>
    <name type="common">Atlantic herring</name>
    <dbReference type="NCBI Taxonomy" id="7950"/>
    <lineage>
        <taxon>Eukaryota</taxon>
        <taxon>Metazoa</taxon>
        <taxon>Chordata</taxon>
        <taxon>Craniata</taxon>
        <taxon>Vertebrata</taxon>
        <taxon>Euteleostomi</taxon>
        <taxon>Actinopterygii</taxon>
        <taxon>Neopterygii</taxon>
        <taxon>Teleostei</taxon>
        <taxon>Clupei</taxon>
        <taxon>Clupeiformes</taxon>
        <taxon>Clupeoidei</taxon>
        <taxon>Clupeidae</taxon>
        <taxon>Clupea</taxon>
    </lineage>
</organism>
<evidence type="ECO:0000256" key="1">
    <source>
        <dbReference type="SAM" id="MobiDB-lite"/>
    </source>
</evidence>
<feature type="compositionally biased region" description="Low complexity" evidence="1">
    <location>
        <begin position="86"/>
        <end position="97"/>
    </location>
</feature>
<proteinExistence type="predicted"/>
<dbReference type="GeneID" id="105899412"/>
<feature type="compositionally biased region" description="Basic and acidic residues" evidence="1">
    <location>
        <begin position="1"/>
        <end position="15"/>
    </location>
</feature>
<dbReference type="RefSeq" id="XP_031419211.1">
    <property type="nucleotide sequence ID" value="XM_031563351.2"/>
</dbReference>
<protein>
    <submittedName>
        <fullName evidence="3">Afadin- and alpha-actinin-binding protein-like</fullName>
    </submittedName>
</protein>
<keyword evidence="2" id="KW-1185">Reference proteome</keyword>
<feature type="region of interest" description="Disordered" evidence="1">
    <location>
        <begin position="1"/>
        <end position="24"/>
    </location>
</feature>
<dbReference type="Proteomes" id="UP000515152">
    <property type="component" value="Chromosome 25"/>
</dbReference>
<evidence type="ECO:0000313" key="2">
    <source>
        <dbReference type="Proteomes" id="UP000515152"/>
    </source>
</evidence>
<name>A0A6P8F4Z8_CLUHA</name>
<evidence type="ECO:0000313" key="3">
    <source>
        <dbReference type="RefSeq" id="XP_031419211.1"/>
    </source>
</evidence>
<sequence>MTPFVERKRPAKSESIRASSLGDEPEAKFISIPVPITKSLSSSVFNTPKAPIANRTPTTADLYRTLRLLPDSSPYGAGKRGGRLDSSSVHSSGELSSAKSRHRHGPLHSLTKDLHSPT</sequence>